<proteinExistence type="predicted"/>
<dbReference type="GO" id="GO:0016740">
    <property type="term" value="F:transferase activity"/>
    <property type="evidence" value="ECO:0007669"/>
    <property type="project" value="UniProtKB-KW"/>
</dbReference>
<dbReference type="Proteomes" id="UP001596253">
    <property type="component" value="Unassembled WGS sequence"/>
</dbReference>
<accession>A0ABW1R656</accession>
<evidence type="ECO:0000313" key="1">
    <source>
        <dbReference type="EMBL" id="MFC6164122.1"/>
    </source>
</evidence>
<name>A0ABW1R656_9LACO</name>
<organism evidence="1 2">
    <name type="scientific">Lactiplantibacillus dongliensis</name>
    <dbReference type="NCBI Taxonomy" id="2559919"/>
    <lineage>
        <taxon>Bacteria</taxon>
        <taxon>Bacillati</taxon>
        <taxon>Bacillota</taxon>
        <taxon>Bacilli</taxon>
        <taxon>Lactobacillales</taxon>
        <taxon>Lactobacillaceae</taxon>
        <taxon>Lactiplantibacillus</taxon>
    </lineage>
</organism>
<keyword evidence="2" id="KW-1185">Reference proteome</keyword>
<dbReference type="SUPFAM" id="SSF48208">
    <property type="entry name" value="Six-hairpin glycosidases"/>
    <property type="match status" value="1"/>
</dbReference>
<protein>
    <submittedName>
        <fullName evidence="1">Glycosyl transferase family 1</fullName>
    </submittedName>
</protein>
<evidence type="ECO:0000313" key="2">
    <source>
        <dbReference type="Proteomes" id="UP001596253"/>
    </source>
</evidence>
<dbReference type="RefSeq" id="WP_379852781.1">
    <property type="nucleotide sequence ID" value="NZ_JBHSSD010000023.1"/>
</dbReference>
<reference evidence="2" key="1">
    <citation type="journal article" date="2019" name="Int. J. Syst. Evol. Microbiol.">
        <title>The Global Catalogue of Microorganisms (GCM) 10K type strain sequencing project: providing services to taxonomists for standard genome sequencing and annotation.</title>
        <authorList>
            <consortium name="The Broad Institute Genomics Platform"/>
            <consortium name="The Broad Institute Genome Sequencing Center for Infectious Disease"/>
            <person name="Wu L."/>
            <person name="Ma J."/>
        </authorList>
    </citation>
    <scope>NUCLEOTIDE SEQUENCE [LARGE SCALE GENOMIC DNA]</scope>
    <source>
        <strain evidence="2">CCM 8932</strain>
    </source>
</reference>
<comment type="caution">
    <text evidence="1">The sequence shown here is derived from an EMBL/GenBank/DDBJ whole genome shotgun (WGS) entry which is preliminary data.</text>
</comment>
<keyword evidence="1" id="KW-0808">Transferase</keyword>
<sequence length="542" mass="62718">MQKTTIKQLKQAVLMLGDSVDRSTQTVTLALSISDHRHRAQVQFIRRATFNQAWQVVAECLAQTAQHSWVRVEMVQSTQRLARPVFEKRLAATFRMNYWRYGVSFDADFKTALLEMEINGQAFFRPSKDHRIGKNRSGSWVDYQRVLPYLTKREGSLPLDIQKTDYVWVFTTAGVFTDGDQLWQLSDKEDCSKGIRILTDPKAEIASVIDHGETFLVNQIKADGKFVYGYFPSRQKILSNYNYVRHFSSLYALVEAVQFTDRTEDYAKIKQAIQWGLNEATIEKNGAIFIDDNGELKLGGQALLMLTLSKYQEATGDRTFEPVLMKAFKGVPYFREPSGKLNHVLNRDLTLKSAYRIIYYEGEVVFGLSRLYELNHDPAVMALVKQILDYMVANDYGKYHDHWISYAINEALQVFPDNRDYMALGLKNVFIHLKFIEGRDTTYPTLLELVDAAVKMTDMVKASGNEDLLEPYDLIRLRQVLKYRAEYEVTTGSYLPEIAMYFYNPAKFIGGFYARHDSFRTRIDDCEHFLSGLINYYNYTYK</sequence>
<dbReference type="InterPro" id="IPR008928">
    <property type="entry name" value="6-hairpin_glycosidase_sf"/>
</dbReference>
<gene>
    <name evidence="1" type="ORF">ACFP3T_05495</name>
</gene>
<dbReference type="EMBL" id="JBHSSD010000023">
    <property type="protein sequence ID" value="MFC6164122.1"/>
    <property type="molecule type" value="Genomic_DNA"/>
</dbReference>